<dbReference type="AlphaFoldDB" id="A0A2B4SK46"/>
<evidence type="ECO:0000256" key="1">
    <source>
        <dbReference type="ARBA" id="ARBA00022527"/>
    </source>
</evidence>
<sequence length="355" mass="39978">MRVVYIRFIEAAQSYSATSVHEAADLVPGMKRKQQTQFKSEPSPKKKESCVSEMVAKSLSVVEMLKLGKVIHDRSTDIIQLYTFDVNQMSWSRNPQEVEFAIEKEPFGIGGFRRAFKASSTTLGFHNCKWVVKKYLQAAVDNIEAVKQTVEQHTKKVVQMHMLAKNIATKLQSELAKEDALVLYGETLKYKEVFMGKIEGGEFVTIEEFLEGKFTKYINNNGELSINDSEILKKAESLAHFSYEHSEKELMILDMQGSGYDLFDPEIASRKLIEDEEVLFSTGNLSTTAINNFISVHNCNVYCNLLGLQTLLSGGQDEENLMEFVVALSGKQLPLAGLLSQAILKESMSVQMRLQ</sequence>
<evidence type="ECO:0000256" key="5">
    <source>
        <dbReference type="ARBA" id="ARBA00022840"/>
    </source>
</evidence>
<keyword evidence="5" id="KW-0067">ATP-binding</keyword>
<feature type="domain" description="Alpha-type protein kinase" evidence="6">
    <location>
        <begin position="83"/>
        <end position="311"/>
    </location>
</feature>
<dbReference type="GO" id="GO:0031037">
    <property type="term" value="P:myosin II filament disassembly"/>
    <property type="evidence" value="ECO:0007669"/>
    <property type="project" value="TreeGrafter"/>
</dbReference>
<keyword evidence="2" id="KW-0808">Transferase</keyword>
<dbReference type="InterPro" id="IPR004166">
    <property type="entry name" value="a-kinase_dom"/>
</dbReference>
<keyword evidence="7" id="KW-0675">Receptor</keyword>
<dbReference type="InterPro" id="IPR011009">
    <property type="entry name" value="Kinase-like_dom_sf"/>
</dbReference>
<reference evidence="8" key="1">
    <citation type="journal article" date="2017" name="bioRxiv">
        <title>Comparative analysis of the genomes of Stylophora pistillata and Acropora digitifera provides evidence for extensive differences between species of corals.</title>
        <authorList>
            <person name="Voolstra C.R."/>
            <person name="Li Y."/>
            <person name="Liew Y.J."/>
            <person name="Baumgarten S."/>
            <person name="Zoccola D."/>
            <person name="Flot J.-F."/>
            <person name="Tambutte S."/>
            <person name="Allemand D."/>
            <person name="Aranda M."/>
        </authorList>
    </citation>
    <scope>NUCLEOTIDE SEQUENCE [LARGE SCALE GENOMIC DNA]</scope>
</reference>
<dbReference type="CDD" id="cd04515">
    <property type="entry name" value="Alpha_kinase"/>
    <property type="match status" value="1"/>
</dbReference>
<organism evidence="7 8">
    <name type="scientific">Stylophora pistillata</name>
    <name type="common">Smooth cauliflower coral</name>
    <dbReference type="NCBI Taxonomy" id="50429"/>
    <lineage>
        <taxon>Eukaryota</taxon>
        <taxon>Metazoa</taxon>
        <taxon>Cnidaria</taxon>
        <taxon>Anthozoa</taxon>
        <taxon>Hexacorallia</taxon>
        <taxon>Scleractinia</taxon>
        <taxon>Astrocoeniina</taxon>
        <taxon>Pocilloporidae</taxon>
        <taxon>Stylophora</taxon>
    </lineage>
</organism>
<dbReference type="GO" id="GO:0004674">
    <property type="term" value="F:protein serine/threonine kinase activity"/>
    <property type="evidence" value="ECO:0007669"/>
    <property type="project" value="UniProtKB-KW"/>
</dbReference>
<evidence type="ECO:0000256" key="3">
    <source>
        <dbReference type="ARBA" id="ARBA00022741"/>
    </source>
</evidence>
<protein>
    <submittedName>
        <fullName evidence="7">Transient receptor potential cation channel subfamily M member 6</fullName>
    </submittedName>
</protein>
<dbReference type="Pfam" id="PF02816">
    <property type="entry name" value="Alpha_kinase"/>
    <property type="match status" value="1"/>
</dbReference>
<evidence type="ECO:0000256" key="2">
    <source>
        <dbReference type="ARBA" id="ARBA00022679"/>
    </source>
</evidence>
<keyword evidence="3" id="KW-0547">Nucleotide-binding</keyword>
<dbReference type="InterPro" id="IPR051852">
    <property type="entry name" value="Alpha-type_PK"/>
</dbReference>
<evidence type="ECO:0000259" key="6">
    <source>
        <dbReference type="PROSITE" id="PS51158"/>
    </source>
</evidence>
<evidence type="ECO:0000256" key="4">
    <source>
        <dbReference type="ARBA" id="ARBA00022777"/>
    </source>
</evidence>
<dbReference type="Proteomes" id="UP000225706">
    <property type="component" value="Unassembled WGS sequence"/>
</dbReference>
<name>A0A2B4SK46_STYPI</name>
<dbReference type="PROSITE" id="PS51158">
    <property type="entry name" value="ALPHA_KINASE"/>
    <property type="match status" value="1"/>
</dbReference>
<dbReference type="PANTHER" id="PTHR45992:SF2">
    <property type="entry name" value="EUKARYOTIC ELONGATION FACTOR 2 KINASE"/>
    <property type="match status" value="1"/>
</dbReference>
<dbReference type="EMBL" id="LSMT01000077">
    <property type="protein sequence ID" value="PFX28795.1"/>
    <property type="molecule type" value="Genomic_DNA"/>
</dbReference>
<proteinExistence type="predicted"/>
<gene>
    <name evidence="7" type="primary">TRPM6</name>
    <name evidence="7" type="ORF">AWC38_SpisGene6500</name>
</gene>
<comment type="caution">
    <text evidence="7">The sequence shown here is derived from an EMBL/GenBank/DDBJ whole genome shotgun (WGS) entry which is preliminary data.</text>
</comment>
<keyword evidence="4" id="KW-0418">Kinase</keyword>
<dbReference type="SMART" id="SM00811">
    <property type="entry name" value="Alpha_kinase"/>
    <property type="match status" value="1"/>
</dbReference>
<evidence type="ECO:0000313" key="8">
    <source>
        <dbReference type="Proteomes" id="UP000225706"/>
    </source>
</evidence>
<keyword evidence="8" id="KW-1185">Reference proteome</keyword>
<evidence type="ECO:0000313" key="7">
    <source>
        <dbReference type="EMBL" id="PFX28795.1"/>
    </source>
</evidence>
<accession>A0A2B4SK46</accession>
<dbReference type="OrthoDB" id="5953554at2759"/>
<keyword evidence="1" id="KW-0723">Serine/threonine-protein kinase</keyword>
<dbReference type="GO" id="GO:1903013">
    <property type="term" value="P:response to differentiation-inducing factor 1"/>
    <property type="evidence" value="ECO:0007669"/>
    <property type="project" value="TreeGrafter"/>
</dbReference>
<dbReference type="GO" id="GO:0005524">
    <property type="term" value="F:ATP binding"/>
    <property type="evidence" value="ECO:0007669"/>
    <property type="project" value="UniProtKB-KW"/>
</dbReference>
<dbReference type="SUPFAM" id="SSF56112">
    <property type="entry name" value="Protein kinase-like (PK-like)"/>
    <property type="match status" value="1"/>
</dbReference>
<dbReference type="PANTHER" id="PTHR45992">
    <property type="entry name" value="EUKARYOTIC ELONGATION FACTOR 2 KINASE-RELATED"/>
    <property type="match status" value="1"/>
</dbReference>
<dbReference type="Gene3D" id="3.30.200.20">
    <property type="entry name" value="Phosphorylase Kinase, domain 1"/>
    <property type="match status" value="1"/>
</dbReference>
<dbReference type="Gene3D" id="3.20.200.10">
    <property type="entry name" value="MHCK/EF2 kinase"/>
    <property type="match status" value="1"/>
</dbReference>